<dbReference type="Pfam" id="PF06725">
    <property type="entry name" value="3D"/>
    <property type="match status" value="1"/>
</dbReference>
<dbReference type="PROSITE" id="PS51782">
    <property type="entry name" value="LYSM"/>
    <property type="match status" value="1"/>
</dbReference>
<dbReference type="Gene3D" id="2.40.40.10">
    <property type="entry name" value="RlpA-like domain"/>
    <property type="match status" value="1"/>
</dbReference>
<dbReference type="PANTHER" id="PTHR39160">
    <property type="entry name" value="CELL WALL-BINDING PROTEIN YOCH"/>
    <property type="match status" value="1"/>
</dbReference>
<organism evidence="4 5">
    <name type="scientific">Thermoactinomyces mirandus</name>
    <dbReference type="NCBI Taxonomy" id="2756294"/>
    <lineage>
        <taxon>Bacteria</taxon>
        <taxon>Bacillati</taxon>
        <taxon>Bacillota</taxon>
        <taxon>Bacilli</taxon>
        <taxon>Bacillales</taxon>
        <taxon>Thermoactinomycetaceae</taxon>
        <taxon>Thermoactinomyces</taxon>
    </lineage>
</organism>
<evidence type="ECO:0000256" key="2">
    <source>
        <dbReference type="SAM" id="SignalP"/>
    </source>
</evidence>
<dbReference type="SUPFAM" id="SSF54106">
    <property type="entry name" value="LysM domain"/>
    <property type="match status" value="1"/>
</dbReference>
<dbReference type="SMART" id="SM00257">
    <property type="entry name" value="LysM"/>
    <property type="match status" value="1"/>
</dbReference>
<protein>
    <submittedName>
        <fullName evidence="4">LysM peptidoglycan-binding domain-containing protein</fullName>
    </submittedName>
</protein>
<dbReference type="GO" id="GO:0009254">
    <property type="term" value="P:peptidoglycan turnover"/>
    <property type="evidence" value="ECO:0007669"/>
    <property type="project" value="InterPro"/>
</dbReference>
<dbReference type="InterPro" id="IPR036779">
    <property type="entry name" value="LysM_dom_sf"/>
</dbReference>
<dbReference type="InterPro" id="IPR036908">
    <property type="entry name" value="RlpA-like_sf"/>
</dbReference>
<dbReference type="InterPro" id="IPR010611">
    <property type="entry name" value="3D_dom"/>
</dbReference>
<comment type="caution">
    <text evidence="4">The sequence shown here is derived from an EMBL/GenBank/DDBJ whole genome shotgun (WGS) entry which is preliminary data.</text>
</comment>
<proteinExistence type="predicted"/>
<dbReference type="CDD" id="cd00118">
    <property type="entry name" value="LysM"/>
    <property type="match status" value="1"/>
</dbReference>
<name>A0A7W2AR07_9BACL</name>
<dbReference type="Gene3D" id="3.10.350.10">
    <property type="entry name" value="LysM domain"/>
    <property type="match status" value="1"/>
</dbReference>
<accession>A0A7W2AR07</accession>
<feature type="signal peptide" evidence="2">
    <location>
        <begin position="1"/>
        <end position="27"/>
    </location>
</feature>
<dbReference type="InterPro" id="IPR018392">
    <property type="entry name" value="LysM"/>
</dbReference>
<gene>
    <name evidence="4" type="ORF">H2C83_01755</name>
</gene>
<dbReference type="PANTHER" id="PTHR39160:SF4">
    <property type="entry name" value="RESUSCITATION-PROMOTING FACTOR RPFB"/>
    <property type="match status" value="1"/>
</dbReference>
<dbReference type="GO" id="GO:0019867">
    <property type="term" value="C:outer membrane"/>
    <property type="evidence" value="ECO:0007669"/>
    <property type="project" value="InterPro"/>
</dbReference>
<feature type="domain" description="LysM" evidence="3">
    <location>
        <begin position="36"/>
        <end position="80"/>
    </location>
</feature>
<evidence type="ECO:0000259" key="3">
    <source>
        <dbReference type="PROSITE" id="PS51782"/>
    </source>
</evidence>
<keyword evidence="1 2" id="KW-0732">Signal</keyword>
<dbReference type="SUPFAM" id="SSF50685">
    <property type="entry name" value="Barwin-like endoglucanases"/>
    <property type="match status" value="1"/>
</dbReference>
<dbReference type="RefSeq" id="WP_181737170.1">
    <property type="nucleotide sequence ID" value="NZ_JACEOL010000004.1"/>
</dbReference>
<dbReference type="EMBL" id="JACEOL010000004">
    <property type="protein sequence ID" value="MBA4601071.1"/>
    <property type="molecule type" value="Genomic_DNA"/>
</dbReference>
<evidence type="ECO:0000256" key="1">
    <source>
        <dbReference type="ARBA" id="ARBA00022729"/>
    </source>
</evidence>
<keyword evidence="5" id="KW-1185">Reference proteome</keyword>
<dbReference type="GO" id="GO:0004553">
    <property type="term" value="F:hydrolase activity, hydrolyzing O-glycosyl compounds"/>
    <property type="evidence" value="ECO:0007669"/>
    <property type="project" value="InterPro"/>
</dbReference>
<feature type="chain" id="PRO_5030561037" evidence="2">
    <location>
        <begin position="28"/>
        <end position="199"/>
    </location>
</feature>
<sequence>MKWSQRFCWILALAGVCSTFAISHAEAASGKKDGNHTVVVQAGDTVSELAEKYGISVNEIVRLNQLKDPDVIYTGQKLVIGKNPVQLSSVMPVMKRGRELGVFTLTAYTAGPESTGKQPGDAGYGITASGNSVVEGVTIAVDPEVIPIGSRVYIEGIGYRIAQDTGGAIKGNRIDIYMEDVDEARQFGVKRNVRVEMVE</sequence>
<dbReference type="InterPro" id="IPR051933">
    <property type="entry name" value="Resuscitation_pf_RpfB"/>
</dbReference>
<dbReference type="Pfam" id="PF01476">
    <property type="entry name" value="LysM"/>
    <property type="match status" value="1"/>
</dbReference>
<evidence type="ECO:0000313" key="5">
    <source>
        <dbReference type="Proteomes" id="UP000538292"/>
    </source>
</evidence>
<evidence type="ECO:0000313" key="4">
    <source>
        <dbReference type="EMBL" id="MBA4601071.1"/>
    </source>
</evidence>
<dbReference type="InterPro" id="IPR059180">
    <property type="entry name" value="3D_YorM"/>
</dbReference>
<dbReference type="CDD" id="cd14667">
    <property type="entry name" value="3D_containing_proteins"/>
    <property type="match status" value="1"/>
</dbReference>
<dbReference type="Proteomes" id="UP000538292">
    <property type="component" value="Unassembled WGS sequence"/>
</dbReference>
<reference evidence="4 5" key="1">
    <citation type="submission" date="2020-07" db="EMBL/GenBank/DDBJ databases">
        <title>Thermoactinomyces phylogeny.</title>
        <authorList>
            <person name="Dunlap C."/>
        </authorList>
    </citation>
    <scope>NUCLEOTIDE SEQUENCE [LARGE SCALE GENOMIC DNA]</scope>
    <source>
        <strain evidence="4 5">AMNI-1</strain>
    </source>
</reference>
<dbReference type="AlphaFoldDB" id="A0A7W2AR07"/>